<dbReference type="InterPro" id="IPR036259">
    <property type="entry name" value="MFS_trans_sf"/>
</dbReference>
<feature type="transmembrane region" description="Helical" evidence="4">
    <location>
        <begin position="156"/>
        <end position="177"/>
    </location>
</feature>
<evidence type="ECO:0000313" key="5">
    <source>
        <dbReference type="EMBL" id="QEF98657.1"/>
    </source>
</evidence>
<dbReference type="Pfam" id="PF07690">
    <property type="entry name" value="MFS_1"/>
    <property type="match status" value="1"/>
</dbReference>
<feature type="transmembrane region" description="Helical" evidence="4">
    <location>
        <begin position="64"/>
        <end position="86"/>
    </location>
</feature>
<protein>
    <submittedName>
        <fullName evidence="5">Major Facilitator Superfamily protein</fullName>
    </submittedName>
</protein>
<feature type="transmembrane region" description="Helical" evidence="4">
    <location>
        <begin position="35"/>
        <end position="57"/>
    </location>
</feature>
<dbReference type="SUPFAM" id="SSF103473">
    <property type="entry name" value="MFS general substrate transporter"/>
    <property type="match status" value="1"/>
</dbReference>
<dbReference type="AlphaFoldDB" id="A0A5B9MHW3"/>
<gene>
    <name evidence="5" type="ORF">Mal15_27120</name>
</gene>
<keyword evidence="3 4" id="KW-0472">Membrane</keyword>
<dbReference type="PANTHER" id="PTHR43596">
    <property type="entry name" value="ADP,ATP CARRIER PROTEIN"/>
    <property type="match status" value="1"/>
</dbReference>
<evidence type="ECO:0000256" key="1">
    <source>
        <dbReference type="ARBA" id="ARBA00022692"/>
    </source>
</evidence>
<accession>A0A5B9MHW3</accession>
<feature type="transmembrane region" description="Helical" evidence="4">
    <location>
        <begin position="130"/>
        <end position="150"/>
    </location>
</feature>
<evidence type="ECO:0000313" key="6">
    <source>
        <dbReference type="Proteomes" id="UP000321353"/>
    </source>
</evidence>
<keyword evidence="6" id="KW-1185">Reference proteome</keyword>
<sequence length="412" mass="44990">MAILAAVWFFFVLLSYSVVRPVRETMGAIGGTKQLQGLMLVTFVAMLVAVPIYAVLVNRLPRRWLVRVVFHFFSLSLLAFCASLSFGDELVRVWAARIFFIWVNVFGLFVTSVFWSVLADLFSSEQGKRLFGRIAAGGTVGAVTGSLLTSQVATELSTAGLLLIPMATLQAGLWFAWRLERRVAKEPSFAPKGIPHDGDRPPAVGGLWEGVTHVVQSSYLASICVYLFFVQAAGTQLYFQQAEIVGANVPDDQSKTQLFAYIDFGTQTLTLTAQLLLSGWILRRLGVAISLVILPLVYLISFSVLSTYGSLAVVATAMVATRAAAYGITVPAREVLFTVVSRRDKYKSKNFIDTVVLRGGDALSSQVLGSLRNLAGFGFATLNLCSLPLIALWAFAALRLGRRQQQLAERKT</sequence>
<dbReference type="EMBL" id="CP036264">
    <property type="protein sequence ID" value="QEF98657.1"/>
    <property type="molecule type" value="Genomic_DNA"/>
</dbReference>
<feature type="transmembrane region" description="Helical" evidence="4">
    <location>
        <begin position="98"/>
        <end position="118"/>
    </location>
</feature>
<evidence type="ECO:0000256" key="4">
    <source>
        <dbReference type="SAM" id="Phobius"/>
    </source>
</evidence>
<keyword evidence="1 4" id="KW-0812">Transmembrane</keyword>
<dbReference type="PANTHER" id="PTHR43596:SF1">
    <property type="entry name" value="ADP,ATP CARRIER PROTEIN"/>
    <property type="match status" value="1"/>
</dbReference>
<name>A0A5B9MHW3_9BACT</name>
<dbReference type="InterPro" id="IPR011701">
    <property type="entry name" value="MFS"/>
</dbReference>
<reference evidence="5 6" key="1">
    <citation type="submission" date="2019-02" db="EMBL/GenBank/DDBJ databases">
        <title>Planctomycetal bacteria perform biofilm scaping via a novel small molecule.</title>
        <authorList>
            <person name="Jeske O."/>
            <person name="Boedeker C."/>
            <person name="Wiegand S."/>
            <person name="Breitling P."/>
            <person name="Kallscheuer N."/>
            <person name="Jogler M."/>
            <person name="Rohde M."/>
            <person name="Petersen J."/>
            <person name="Medema M.H."/>
            <person name="Surup F."/>
            <person name="Jogler C."/>
        </authorList>
    </citation>
    <scope>NUCLEOTIDE SEQUENCE [LARGE SCALE GENOMIC DNA]</scope>
    <source>
        <strain evidence="5 6">Mal15</strain>
    </source>
</reference>
<feature type="transmembrane region" description="Helical" evidence="4">
    <location>
        <begin position="285"/>
        <end position="305"/>
    </location>
</feature>
<dbReference type="GO" id="GO:0022857">
    <property type="term" value="F:transmembrane transporter activity"/>
    <property type="evidence" value="ECO:0007669"/>
    <property type="project" value="InterPro"/>
</dbReference>
<dbReference type="Gene3D" id="1.20.1250.20">
    <property type="entry name" value="MFS general substrate transporter like domains"/>
    <property type="match status" value="1"/>
</dbReference>
<organism evidence="5 6">
    <name type="scientific">Stieleria maiorica</name>
    <dbReference type="NCBI Taxonomy" id="2795974"/>
    <lineage>
        <taxon>Bacteria</taxon>
        <taxon>Pseudomonadati</taxon>
        <taxon>Planctomycetota</taxon>
        <taxon>Planctomycetia</taxon>
        <taxon>Pirellulales</taxon>
        <taxon>Pirellulaceae</taxon>
        <taxon>Stieleria</taxon>
    </lineage>
</organism>
<dbReference type="Proteomes" id="UP000321353">
    <property type="component" value="Chromosome"/>
</dbReference>
<proteinExistence type="predicted"/>
<evidence type="ECO:0000256" key="2">
    <source>
        <dbReference type="ARBA" id="ARBA00022989"/>
    </source>
</evidence>
<feature type="transmembrane region" description="Helical" evidence="4">
    <location>
        <begin position="374"/>
        <end position="398"/>
    </location>
</feature>
<dbReference type="KEGG" id="smam:Mal15_27120"/>
<evidence type="ECO:0000256" key="3">
    <source>
        <dbReference type="ARBA" id="ARBA00023136"/>
    </source>
</evidence>
<keyword evidence="2 4" id="KW-1133">Transmembrane helix</keyword>